<comment type="similarity">
    <text evidence="1">Belongs to the thioredoxin family. DsbA subfamily.</text>
</comment>
<dbReference type="CDD" id="cd03019">
    <property type="entry name" value="DsbA_DsbA"/>
    <property type="match status" value="1"/>
</dbReference>
<dbReference type="Pfam" id="PF01323">
    <property type="entry name" value="DSBA"/>
    <property type="match status" value="1"/>
</dbReference>
<dbReference type="EMBL" id="CP040602">
    <property type="protein sequence ID" value="QCU91069.1"/>
    <property type="molecule type" value="Genomic_DNA"/>
</dbReference>
<feature type="disulfide bond" description="Redox-active" evidence="6">
    <location>
        <begin position="44"/>
        <end position="47"/>
    </location>
</feature>
<dbReference type="PANTHER" id="PTHR35891:SF2">
    <property type="entry name" value="THIOL:DISULFIDE INTERCHANGE PROTEIN DSBA"/>
    <property type="match status" value="1"/>
</dbReference>
<dbReference type="KEGG" id="thig:FE785_00165"/>
<evidence type="ECO:0000256" key="3">
    <source>
        <dbReference type="ARBA" id="ARBA00023157"/>
    </source>
</evidence>
<dbReference type="PROSITE" id="PS00194">
    <property type="entry name" value="THIOREDOXIN_1"/>
    <property type="match status" value="1"/>
</dbReference>
<proteinExistence type="inferred from homology"/>
<evidence type="ECO:0000256" key="1">
    <source>
        <dbReference type="ARBA" id="ARBA00005791"/>
    </source>
</evidence>
<accession>A0A4P9K7N5</accession>
<dbReference type="Proteomes" id="UP000304864">
    <property type="component" value="Chromosome"/>
</dbReference>
<dbReference type="InterPro" id="IPR017937">
    <property type="entry name" value="Thioredoxin_CS"/>
</dbReference>
<evidence type="ECO:0000256" key="5">
    <source>
        <dbReference type="PIRNR" id="PIRNR001488"/>
    </source>
</evidence>
<dbReference type="InterPro" id="IPR050824">
    <property type="entry name" value="Thiol_disulfide_DsbA"/>
</dbReference>
<keyword evidence="9" id="KW-1185">Reference proteome</keyword>
<evidence type="ECO:0000313" key="9">
    <source>
        <dbReference type="Proteomes" id="UP000304864"/>
    </source>
</evidence>
<evidence type="ECO:0000256" key="6">
    <source>
        <dbReference type="PIRSR" id="PIRSR001488-1"/>
    </source>
</evidence>
<dbReference type="GO" id="GO:0016491">
    <property type="term" value="F:oxidoreductase activity"/>
    <property type="evidence" value="ECO:0007669"/>
    <property type="project" value="InterPro"/>
</dbReference>
<dbReference type="InterPro" id="IPR036249">
    <property type="entry name" value="Thioredoxin-like_sf"/>
</dbReference>
<protein>
    <recommendedName>
        <fullName evidence="5">Thiol:disulfide interchange protein</fullName>
    </recommendedName>
</protein>
<evidence type="ECO:0000256" key="4">
    <source>
        <dbReference type="ARBA" id="ARBA00023284"/>
    </source>
</evidence>
<organism evidence="8 9">
    <name type="scientific">Thiomicrorhabdus sediminis</name>
    <dbReference type="NCBI Taxonomy" id="2580412"/>
    <lineage>
        <taxon>Bacteria</taxon>
        <taxon>Pseudomonadati</taxon>
        <taxon>Pseudomonadota</taxon>
        <taxon>Gammaproteobacteria</taxon>
        <taxon>Thiotrichales</taxon>
        <taxon>Piscirickettsiaceae</taxon>
        <taxon>Thiomicrorhabdus</taxon>
    </lineage>
</organism>
<keyword evidence="5" id="KW-0574">Periplasm</keyword>
<dbReference type="PIRSF" id="PIRSF001488">
    <property type="entry name" value="Tdi_protein"/>
    <property type="match status" value="1"/>
</dbReference>
<evidence type="ECO:0000256" key="2">
    <source>
        <dbReference type="ARBA" id="ARBA00022729"/>
    </source>
</evidence>
<reference evidence="8 9" key="1">
    <citation type="submission" date="2019-05" db="EMBL/GenBank/DDBJ databases">
        <title>Thiomicrorhabdus sediminis sp. nov, a novel sulfur-oxidizing bacterium isolated from coastal sediment.</title>
        <authorList>
            <person name="Liu X."/>
        </authorList>
    </citation>
    <scope>NUCLEOTIDE SEQUENCE [LARGE SCALE GENOMIC DNA]</scope>
    <source>
        <strain evidence="8 9">G1</strain>
    </source>
</reference>
<dbReference type="OrthoDB" id="9784896at2"/>
<name>A0A4P9K7N5_9GAMM</name>
<dbReference type="InterPro" id="IPR001853">
    <property type="entry name" value="DSBA-like_thioredoxin_dom"/>
</dbReference>
<dbReference type="Gene3D" id="3.40.30.10">
    <property type="entry name" value="Glutaredoxin"/>
    <property type="match status" value="1"/>
</dbReference>
<sequence length="193" mass="22124">MAAGDHAGHNHGDLMGGVEFKNIPVPQSIAPHKKQVIEVFGYTCPHCYNLEPSLHKWLETKADDVHFERMPVVFNHPNWIFMARVFYTAKELGVLDKSHNAFFDALHRDKKELFTPEKIAQFFTQFGVKEEDFLNMFKGFKVDQLVRRAAKLTRDYGIEGVPSIVVNGKYLTDVPMAGSRDKMWQIVDDLSNK</sequence>
<dbReference type="PANTHER" id="PTHR35891">
    <property type="entry name" value="THIOL:DISULFIDE INTERCHANGE PROTEIN DSBA"/>
    <property type="match status" value="1"/>
</dbReference>
<dbReference type="AlphaFoldDB" id="A0A4P9K7N5"/>
<dbReference type="SUPFAM" id="SSF52833">
    <property type="entry name" value="Thioredoxin-like"/>
    <property type="match status" value="1"/>
</dbReference>
<keyword evidence="4" id="KW-0676">Redox-active center</keyword>
<comment type="subcellular location">
    <subcellularLocation>
        <location evidence="5">Periplasm</location>
    </subcellularLocation>
</comment>
<dbReference type="GO" id="GO:0042597">
    <property type="term" value="C:periplasmic space"/>
    <property type="evidence" value="ECO:0007669"/>
    <property type="project" value="UniProtKB-SubCell"/>
</dbReference>
<feature type="domain" description="DSBA-like thioredoxin" evidence="7">
    <location>
        <begin position="35"/>
        <end position="172"/>
    </location>
</feature>
<gene>
    <name evidence="8" type="ORF">FE785_00165</name>
</gene>
<evidence type="ECO:0000313" key="8">
    <source>
        <dbReference type="EMBL" id="QCU91069.1"/>
    </source>
</evidence>
<evidence type="ECO:0000259" key="7">
    <source>
        <dbReference type="Pfam" id="PF01323"/>
    </source>
</evidence>
<keyword evidence="2" id="KW-0732">Signal</keyword>
<dbReference type="InterPro" id="IPR023205">
    <property type="entry name" value="DsbA/DsbL"/>
</dbReference>
<keyword evidence="3 5" id="KW-1015">Disulfide bond</keyword>